<evidence type="ECO:0000313" key="3">
    <source>
        <dbReference type="Proteomes" id="UP000076532"/>
    </source>
</evidence>
<protein>
    <recommendedName>
        <fullName evidence="1">Programmed cell death protein 2 C-terminal domain-containing protein</fullName>
    </recommendedName>
</protein>
<dbReference type="Proteomes" id="UP000076532">
    <property type="component" value="Unassembled WGS sequence"/>
</dbReference>
<organism evidence="2 3">
    <name type="scientific">Athelia psychrophila</name>
    <dbReference type="NCBI Taxonomy" id="1759441"/>
    <lineage>
        <taxon>Eukaryota</taxon>
        <taxon>Fungi</taxon>
        <taxon>Dikarya</taxon>
        <taxon>Basidiomycota</taxon>
        <taxon>Agaricomycotina</taxon>
        <taxon>Agaricomycetes</taxon>
        <taxon>Agaricomycetidae</taxon>
        <taxon>Atheliales</taxon>
        <taxon>Atheliaceae</taxon>
        <taxon>Athelia</taxon>
    </lineage>
</organism>
<evidence type="ECO:0000313" key="2">
    <source>
        <dbReference type="EMBL" id="KZP26673.1"/>
    </source>
</evidence>
<dbReference type="GO" id="GO:0005737">
    <property type="term" value="C:cytoplasm"/>
    <property type="evidence" value="ECO:0007669"/>
    <property type="project" value="InterPro"/>
</dbReference>
<dbReference type="STRING" id="436010.A0A166Q1Z7"/>
<dbReference type="AlphaFoldDB" id="A0A166Q1Z7"/>
<keyword evidence="3" id="KW-1185">Reference proteome</keyword>
<dbReference type="Pfam" id="PF04194">
    <property type="entry name" value="PDCD2_C"/>
    <property type="match status" value="1"/>
</dbReference>
<accession>A0A166Q1Z7</accession>
<gene>
    <name evidence="2" type="ORF">FIBSPDRAFT_819397</name>
</gene>
<dbReference type="PANTHER" id="PTHR47524:SF1">
    <property type="entry name" value="20S RRNA ACCUMULATION PROTEIN 4"/>
    <property type="match status" value="1"/>
</dbReference>
<dbReference type="InterPro" id="IPR007320">
    <property type="entry name" value="PDCD2_C"/>
</dbReference>
<proteinExistence type="predicted"/>
<name>A0A166Q1Z7_9AGAM</name>
<reference evidence="2 3" key="1">
    <citation type="journal article" date="2016" name="Mol. Biol. Evol.">
        <title>Comparative Genomics of Early-Diverging Mushroom-Forming Fungi Provides Insights into the Origins of Lignocellulose Decay Capabilities.</title>
        <authorList>
            <person name="Nagy L.G."/>
            <person name="Riley R."/>
            <person name="Tritt A."/>
            <person name="Adam C."/>
            <person name="Daum C."/>
            <person name="Floudas D."/>
            <person name="Sun H."/>
            <person name="Yadav J.S."/>
            <person name="Pangilinan J."/>
            <person name="Larsson K.H."/>
            <person name="Matsuura K."/>
            <person name="Barry K."/>
            <person name="Labutti K."/>
            <person name="Kuo R."/>
            <person name="Ohm R.A."/>
            <person name="Bhattacharya S.S."/>
            <person name="Shirouzu T."/>
            <person name="Yoshinaga Y."/>
            <person name="Martin F.M."/>
            <person name="Grigoriev I.V."/>
            <person name="Hibbett D.S."/>
        </authorList>
    </citation>
    <scope>NUCLEOTIDE SEQUENCE [LARGE SCALE GENOMIC DNA]</scope>
    <source>
        <strain evidence="2 3">CBS 109695</strain>
    </source>
</reference>
<feature type="domain" description="Programmed cell death protein 2 C-terminal" evidence="1">
    <location>
        <begin position="282"/>
        <end position="444"/>
    </location>
</feature>
<dbReference type="OrthoDB" id="443682at2759"/>
<dbReference type="PANTHER" id="PTHR47524">
    <property type="entry name" value="20S RRNA ACCUMULATION PROTEIN 4"/>
    <property type="match status" value="1"/>
</dbReference>
<evidence type="ECO:0000259" key="1">
    <source>
        <dbReference type="Pfam" id="PF04194"/>
    </source>
</evidence>
<dbReference type="EMBL" id="KV417513">
    <property type="protein sequence ID" value="KZP26673.1"/>
    <property type="molecule type" value="Genomic_DNA"/>
</dbReference>
<sequence>MAPESEDDWSDSDDDAMSEVETNVFLGVPDGSIDAMADIQDAAVSRIGGLPAFLPSREPAFSSSSCKICQEPMELLVQMWCPVEDSPHDRALYVWGCARGSCQKKDGSVRAWRGLRFNEEYAAKVAKRLAKKAQDKAKADTAAAAKKASTANPFSMHGSGAPNPFGLGAQIFGDAPVLDTPPAIEDVDDADEIGSVASDASASSEESLITALASTSLEASAWASAPSYPALYLSTVAEFVPPPPKAKLPAGAKVSDSLDDMEGDGKKANWAFEAYENSLEVDQVFERFTKRVGHEAEQCVRYELNGTPLPFASDDVLDMLFPLPPAEPLPVTKAVFKVVPAQKRTYNPKLAPCSLCRSKRVFECQLMPNLINVLRTGDVAKKLTDEERRKEVERALKSGGASDVRGMEWGTCMVFSCAKDCCTDDAGEFEARESWREELVLVQWDK</sequence>
<dbReference type="GO" id="GO:0030490">
    <property type="term" value="P:maturation of SSU-rRNA"/>
    <property type="evidence" value="ECO:0007669"/>
    <property type="project" value="TreeGrafter"/>
</dbReference>